<keyword evidence="3" id="KW-1185">Reference proteome</keyword>
<evidence type="ECO:0000313" key="3">
    <source>
        <dbReference type="Proteomes" id="UP001632037"/>
    </source>
</evidence>
<feature type="compositionally biased region" description="Basic and acidic residues" evidence="1">
    <location>
        <begin position="147"/>
        <end position="156"/>
    </location>
</feature>
<evidence type="ECO:0000313" key="2">
    <source>
        <dbReference type="EMBL" id="KAL3659125.1"/>
    </source>
</evidence>
<name>A0ABD3F196_9STRA</name>
<dbReference type="Proteomes" id="UP001632037">
    <property type="component" value="Unassembled WGS sequence"/>
</dbReference>
<accession>A0ABD3F196</accession>
<dbReference type="AlphaFoldDB" id="A0ABD3F196"/>
<dbReference type="EMBL" id="JBIMZQ010000049">
    <property type="protein sequence ID" value="KAL3659125.1"/>
    <property type="molecule type" value="Genomic_DNA"/>
</dbReference>
<organism evidence="2 3">
    <name type="scientific">Phytophthora oleae</name>
    <dbReference type="NCBI Taxonomy" id="2107226"/>
    <lineage>
        <taxon>Eukaryota</taxon>
        <taxon>Sar</taxon>
        <taxon>Stramenopiles</taxon>
        <taxon>Oomycota</taxon>
        <taxon>Peronosporomycetes</taxon>
        <taxon>Peronosporales</taxon>
        <taxon>Peronosporaceae</taxon>
        <taxon>Phytophthora</taxon>
    </lineage>
</organism>
<comment type="caution">
    <text evidence="2">The sequence shown here is derived from an EMBL/GenBank/DDBJ whole genome shotgun (WGS) entry which is preliminary data.</text>
</comment>
<evidence type="ECO:0000256" key="1">
    <source>
        <dbReference type="SAM" id="MobiDB-lite"/>
    </source>
</evidence>
<evidence type="ECO:0008006" key="4">
    <source>
        <dbReference type="Google" id="ProtNLM"/>
    </source>
</evidence>
<sequence>MQFSLNKLCLREDWTLPSFGTMFPDAASRLTPDNPSIDASMTLGGLPPLHPNDTENVKIEHVANTEAAYSNEIVTAFESLDAEVAEDAKSDKPVPPEMQCRYRQGKCFRPRTLKKNGMMHSYCEYHRELSVRNQRVFDQKKRKQHRSQLEERENQPKRSRRIAENNSSNQLEPPRVKCRRRTV</sequence>
<proteinExistence type="predicted"/>
<reference evidence="2 3" key="1">
    <citation type="submission" date="2024-09" db="EMBL/GenBank/DDBJ databases">
        <title>Genome sequencing and assembly of Phytophthora oleae, isolate VK10A, causative agent of rot of olive drupes.</title>
        <authorList>
            <person name="Conti Taguali S."/>
            <person name="Riolo M."/>
            <person name="La Spada F."/>
            <person name="Cacciola S.O."/>
            <person name="Dionisio G."/>
        </authorList>
    </citation>
    <scope>NUCLEOTIDE SEQUENCE [LARGE SCALE GENOMIC DNA]</scope>
    <source>
        <strain evidence="2 3">VK10A</strain>
    </source>
</reference>
<protein>
    <recommendedName>
        <fullName evidence="4">C3H1-type domain-containing protein</fullName>
    </recommendedName>
</protein>
<gene>
    <name evidence="2" type="ORF">V7S43_016009</name>
</gene>
<feature type="region of interest" description="Disordered" evidence="1">
    <location>
        <begin position="137"/>
        <end position="183"/>
    </location>
</feature>